<evidence type="ECO:0000256" key="1">
    <source>
        <dbReference type="ARBA" id="ARBA00023015"/>
    </source>
</evidence>
<dbReference type="GO" id="GO:0000976">
    <property type="term" value="F:transcription cis-regulatory region binding"/>
    <property type="evidence" value="ECO:0007669"/>
    <property type="project" value="TreeGrafter"/>
</dbReference>
<accession>A0A0Q0YBY3</accession>
<dbReference type="InterPro" id="IPR001647">
    <property type="entry name" value="HTH_TetR"/>
</dbReference>
<dbReference type="SUPFAM" id="SSF46689">
    <property type="entry name" value="Homeodomain-like"/>
    <property type="match status" value="1"/>
</dbReference>
<dbReference type="Gene3D" id="1.10.357.10">
    <property type="entry name" value="Tetracycline Repressor, domain 2"/>
    <property type="match status" value="1"/>
</dbReference>
<evidence type="ECO:0000256" key="2">
    <source>
        <dbReference type="ARBA" id="ARBA00023125"/>
    </source>
</evidence>
<keyword evidence="7" id="KW-1185">Reference proteome</keyword>
<evidence type="ECO:0000256" key="3">
    <source>
        <dbReference type="ARBA" id="ARBA00023163"/>
    </source>
</evidence>
<gene>
    <name evidence="6" type="primary">betI_3</name>
    <name evidence="6" type="ORF">Cocul_01652</name>
</gene>
<dbReference type="PRINTS" id="PR00455">
    <property type="entry name" value="HTHTETR"/>
</dbReference>
<dbReference type="PANTHER" id="PTHR30055:SF234">
    <property type="entry name" value="HTH-TYPE TRANSCRIPTIONAL REGULATOR BETI"/>
    <property type="match status" value="1"/>
</dbReference>
<keyword evidence="1" id="KW-0805">Transcription regulation</keyword>
<dbReference type="InterPro" id="IPR050109">
    <property type="entry name" value="HTH-type_TetR-like_transc_reg"/>
</dbReference>
<dbReference type="Proteomes" id="UP000050517">
    <property type="component" value="Unassembled WGS sequence"/>
</dbReference>
<sequence>MARTTRTPEETRALILQAAARLIRQQGPTVSLAAIAKEAQVSKGGLLYHFPTKDDLLHGLVTEFVQRFRTQVEREDERSGDASPGHLTRAYIRAIFAGVHDPGALHDELALAAHLLSEPELREVTQRDAARWREQLHADGLPEHTVRLIIAATDGSSSGPLWGAILTTEDLKHLERDLLALTYPEEPTVTSYSVTAPSPTRNTPTA</sequence>
<comment type="caution">
    <text evidence="6">The sequence shown here is derived from an EMBL/GenBank/DDBJ whole genome shotgun (WGS) entry which is preliminary data.</text>
</comment>
<dbReference type="OrthoDB" id="9806334at2"/>
<evidence type="ECO:0000259" key="5">
    <source>
        <dbReference type="PROSITE" id="PS50977"/>
    </source>
</evidence>
<dbReference type="Pfam" id="PF17937">
    <property type="entry name" value="TetR_C_28"/>
    <property type="match status" value="1"/>
</dbReference>
<dbReference type="GO" id="GO:0003700">
    <property type="term" value="F:DNA-binding transcription factor activity"/>
    <property type="evidence" value="ECO:0007669"/>
    <property type="project" value="TreeGrafter"/>
</dbReference>
<organism evidence="6 7">
    <name type="scientific">Corynebacterium oculi</name>
    <dbReference type="NCBI Taxonomy" id="1544416"/>
    <lineage>
        <taxon>Bacteria</taxon>
        <taxon>Bacillati</taxon>
        <taxon>Actinomycetota</taxon>
        <taxon>Actinomycetes</taxon>
        <taxon>Mycobacteriales</taxon>
        <taxon>Corynebacteriaceae</taxon>
        <taxon>Corynebacterium</taxon>
    </lineage>
</organism>
<dbReference type="AlphaFoldDB" id="A0A0Q0YBY3"/>
<dbReference type="EMBL" id="LKST01000003">
    <property type="protein sequence ID" value="KQB83582.1"/>
    <property type="molecule type" value="Genomic_DNA"/>
</dbReference>
<feature type="DNA-binding region" description="H-T-H motif" evidence="4">
    <location>
        <begin position="31"/>
        <end position="50"/>
    </location>
</feature>
<dbReference type="PANTHER" id="PTHR30055">
    <property type="entry name" value="HTH-TYPE TRANSCRIPTIONAL REGULATOR RUTR"/>
    <property type="match status" value="1"/>
</dbReference>
<keyword evidence="3" id="KW-0804">Transcription</keyword>
<evidence type="ECO:0000313" key="6">
    <source>
        <dbReference type="EMBL" id="KQB83582.1"/>
    </source>
</evidence>
<dbReference type="InterPro" id="IPR041479">
    <property type="entry name" value="TetR_CgmR_C"/>
</dbReference>
<dbReference type="InterPro" id="IPR009057">
    <property type="entry name" value="Homeodomain-like_sf"/>
</dbReference>
<evidence type="ECO:0000313" key="7">
    <source>
        <dbReference type="Proteomes" id="UP000050517"/>
    </source>
</evidence>
<dbReference type="PATRIC" id="fig|1544416.3.peg.1656"/>
<name>A0A0Q0YBY3_9CORY</name>
<evidence type="ECO:0000256" key="4">
    <source>
        <dbReference type="PROSITE-ProRule" id="PRU00335"/>
    </source>
</evidence>
<dbReference type="RefSeq" id="WP_082422242.1">
    <property type="nucleotide sequence ID" value="NZ_LKST01000003.1"/>
</dbReference>
<protein>
    <submittedName>
        <fullName evidence="6">HTH-type transcriptional regulator BetI</fullName>
    </submittedName>
</protein>
<dbReference type="STRING" id="1544416.Cocul_01652"/>
<dbReference type="PROSITE" id="PS50977">
    <property type="entry name" value="HTH_TETR_2"/>
    <property type="match status" value="1"/>
</dbReference>
<proteinExistence type="predicted"/>
<reference evidence="6 7" key="1">
    <citation type="submission" date="2015-10" db="EMBL/GenBank/DDBJ databases">
        <title>Corynebacteirum lowii and Corynebacterium oculi species nova, derived from human clinical disease and and emended description of Corynebacterium mastiditis.</title>
        <authorList>
            <person name="Bernard K."/>
            <person name="Pacheco A.L."/>
            <person name="Mcdougall C."/>
            <person name="Burtx T."/>
            <person name="Weibe D."/>
            <person name="Tyler S."/>
            <person name="Olson A.B."/>
            <person name="Cnockaert M."/>
            <person name="Eguchi H."/>
            <person name="Kuwahara T."/>
            <person name="Nakayama-Imaohji H."/>
            <person name="Boudewijins M."/>
            <person name="Van Hoecke F."/>
            <person name="Bernier A.-M."/>
            <person name="Vandamme P."/>
        </authorList>
    </citation>
    <scope>NUCLEOTIDE SEQUENCE [LARGE SCALE GENOMIC DNA]</scope>
    <source>
        <strain evidence="6 7">NML 130210</strain>
    </source>
</reference>
<dbReference type="Pfam" id="PF00440">
    <property type="entry name" value="TetR_N"/>
    <property type="match status" value="1"/>
</dbReference>
<keyword evidence="2 4" id="KW-0238">DNA-binding</keyword>
<feature type="domain" description="HTH tetR-type" evidence="5">
    <location>
        <begin position="9"/>
        <end position="68"/>
    </location>
</feature>